<evidence type="ECO:0000313" key="2">
    <source>
        <dbReference type="Proteomes" id="UP000008177"/>
    </source>
</evidence>
<gene>
    <name evidence="1" type="ORF">BofuT4_uP159780.1</name>
</gene>
<accession>G2YU59</accession>
<name>G2YU59_BOTF4</name>
<dbReference type="Proteomes" id="UP000008177">
    <property type="component" value="Unplaced contigs"/>
</dbReference>
<dbReference type="HOGENOM" id="CLU_2637805_0_0_1"/>
<dbReference type="OrthoDB" id="3506534at2759"/>
<protein>
    <submittedName>
        <fullName evidence="1">Uncharacterized protein</fullName>
    </submittedName>
</protein>
<reference evidence="2" key="1">
    <citation type="journal article" date="2011" name="PLoS Genet.">
        <title>Genomic analysis of the necrotrophic fungal pathogens Sclerotinia sclerotiorum and Botrytis cinerea.</title>
        <authorList>
            <person name="Amselem J."/>
            <person name="Cuomo C.A."/>
            <person name="van Kan J.A."/>
            <person name="Viaud M."/>
            <person name="Benito E.P."/>
            <person name="Couloux A."/>
            <person name="Coutinho P.M."/>
            <person name="de Vries R.P."/>
            <person name="Dyer P.S."/>
            <person name="Fillinger S."/>
            <person name="Fournier E."/>
            <person name="Gout L."/>
            <person name="Hahn M."/>
            <person name="Kohn L."/>
            <person name="Lapalu N."/>
            <person name="Plummer K.M."/>
            <person name="Pradier J.M."/>
            <person name="Quevillon E."/>
            <person name="Sharon A."/>
            <person name="Simon A."/>
            <person name="ten Have A."/>
            <person name="Tudzynski B."/>
            <person name="Tudzynski P."/>
            <person name="Wincker P."/>
            <person name="Andrew M."/>
            <person name="Anthouard V."/>
            <person name="Beever R.E."/>
            <person name="Beffa R."/>
            <person name="Benoit I."/>
            <person name="Bouzid O."/>
            <person name="Brault B."/>
            <person name="Chen Z."/>
            <person name="Choquer M."/>
            <person name="Collemare J."/>
            <person name="Cotton P."/>
            <person name="Danchin E.G."/>
            <person name="Da Silva C."/>
            <person name="Gautier A."/>
            <person name="Giraud C."/>
            <person name="Giraud T."/>
            <person name="Gonzalez C."/>
            <person name="Grossetete S."/>
            <person name="Guldener U."/>
            <person name="Henrissat B."/>
            <person name="Howlett B.J."/>
            <person name="Kodira C."/>
            <person name="Kretschmer M."/>
            <person name="Lappartient A."/>
            <person name="Leroch M."/>
            <person name="Levis C."/>
            <person name="Mauceli E."/>
            <person name="Neuveglise C."/>
            <person name="Oeser B."/>
            <person name="Pearson M."/>
            <person name="Poulain J."/>
            <person name="Poussereau N."/>
            <person name="Quesneville H."/>
            <person name="Rascle C."/>
            <person name="Schumacher J."/>
            <person name="Segurens B."/>
            <person name="Sexton A."/>
            <person name="Silva E."/>
            <person name="Sirven C."/>
            <person name="Soanes D.M."/>
            <person name="Talbot N.J."/>
            <person name="Templeton M."/>
            <person name="Yandava C."/>
            <person name="Yarden O."/>
            <person name="Zeng Q."/>
            <person name="Rollins J.A."/>
            <person name="Lebrun M.H."/>
            <person name="Dickman M."/>
        </authorList>
    </citation>
    <scope>NUCLEOTIDE SEQUENCE [LARGE SCALE GENOMIC DNA]</scope>
    <source>
        <strain evidence="2">T4</strain>
    </source>
</reference>
<proteinExistence type="predicted"/>
<dbReference type="InParanoid" id="G2YU59"/>
<evidence type="ECO:0000313" key="1">
    <source>
        <dbReference type="EMBL" id="CCD55157.1"/>
    </source>
</evidence>
<dbReference type="EMBL" id="FQ790353">
    <property type="protein sequence ID" value="CCD55157.1"/>
    <property type="molecule type" value="Genomic_DNA"/>
</dbReference>
<sequence length="77" mass="8884">MLQAFNEERLTPYLVKTPVPTGRNCQLKSPRALHSSIWIYLAAFNHPHFSDCAPTLEDPEVPGWIRFSRARTHCYCP</sequence>
<dbReference type="AlphaFoldDB" id="G2YU59"/>
<organism evidence="1 2">
    <name type="scientific">Botryotinia fuckeliana (strain T4)</name>
    <name type="common">Noble rot fungus</name>
    <name type="synonym">Botrytis cinerea</name>
    <dbReference type="NCBI Taxonomy" id="999810"/>
    <lineage>
        <taxon>Eukaryota</taxon>
        <taxon>Fungi</taxon>
        <taxon>Dikarya</taxon>
        <taxon>Ascomycota</taxon>
        <taxon>Pezizomycotina</taxon>
        <taxon>Leotiomycetes</taxon>
        <taxon>Helotiales</taxon>
        <taxon>Sclerotiniaceae</taxon>
        <taxon>Botrytis</taxon>
    </lineage>
</organism>